<dbReference type="GO" id="GO:0016757">
    <property type="term" value="F:glycosyltransferase activity"/>
    <property type="evidence" value="ECO:0007669"/>
    <property type="project" value="UniProtKB-KW"/>
</dbReference>
<dbReference type="EMBL" id="JAOQKC010000033">
    <property type="protein sequence ID" value="MCU6698444.1"/>
    <property type="molecule type" value="Genomic_DNA"/>
</dbReference>
<dbReference type="EC" id="2.4.-.-" evidence="4"/>
<dbReference type="Pfam" id="PF00535">
    <property type="entry name" value="Glycos_transf_2"/>
    <property type="match status" value="1"/>
</dbReference>
<dbReference type="Proteomes" id="UP001652461">
    <property type="component" value="Unassembled WGS sequence"/>
</dbReference>
<dbReference type="PANTHER" id="PTHR22916">
    <property type="entry name" value="GLYCOSYLTRANSFERASE"/>
    <property type="match status" value="1"/>
</dbReference>
<dbReference type="CDD" id="cd00761">
    <property type="entry name" value="Glyco_tranf_GTA_type"/>
    <property type="match status" value="1"/>
</dbReference>
<accession>A0ABT2S1G0</accession>
<evidence type="ECO:0000313" key="4">
    <source>
        <dbReference type="EMBL" id="MCU6698444.1"/>
    </source>
</evidence>
<evidence type="ECO:0000259" key="3">
    <source>
        <dbReference type="Pfam" id="PF00535"/>
    </source>
</evidence>
<dbReference type="PANTHER" id="PTHR22916:SF51">
    <property type="entry name" value="GLYCOSYLTRANSFERASE EPSH-RELATED"/>
    <property type="match status" value="1"/>
</dbReference>
<evidence type="ECO:0000256" key="2">
    <source>
        <dbReference type="ARBA" id="ARBA00022679"/>
    </source>
</evidence>
<reference evidence="4 5" key="1">
    <citation type="journal article" date="2021" name="ISME Commun">
        <title>Automated analysis of genomic sequences facilitates high-throughput and comprehensive description of bacteria.</title>
        <authorList>
            <person name="Hitch T.C.A."/>
        </authorList>
    </citation>
    <scope>NUCLEOTIDE SEQUENCE [LARGE SCALE GENOMIC DNA]</scope>
    <source>
        <strain evidence="4 5">Sanger_04</strain>
    </source>
</reference>
<keyword evidence="1 4" id="KW-0328">Glycosyltransferase</keyword>
<keyword evidence="5" id="KW-1185">Reference proteome</keyword>
<name>A0ABT2S1G0_9FIRM</name>
<keyword evidence="2 4" id="KW-0808">Transferase</keyword>
<protein>
    <submittedName>
        <fullName evidence="4">Glycosyltransferase</fullName>
        <ecNumber evidence="4">2.4.-.-</ecNumber>
    </submittedName>
</protein>
<dbReference type="InterPro" id="IPR001173">
    <property type="entry name" value="Glyco_trans_2-like"/>
</dbReference>
<dbReference type="InterPro" id="IPR029044">
    <property type="entry name" value="Nucleotide-diphossugar_trans"/>
</dbReference>
<evidence type="ECO:0000313" key="5">
    <source>
        <dbReference type="Proteomes" id="UP001652461"/>
    </source>
</evidence>
<evidence type="ECO:0000256" key="1">
    <source>
        <dbReference type="ARBA" id="ARBA00022676"/>
    </source>
</evidence>
<organism evidence="4 5">
    <name type="scientific">Laedolimicola ammoniilytica</name>
    <dbReference type="NCBI Taxonomy" id="2981771"/>
    <lineage>
        <taxon>Bacteria</taxon>
        <taxon>Bacillati</taxon>
        <taxon>Bacillota</taxon>
        <taxon>Clostridia</taxon>
        <taxon>Lachnospirales</taxon>
        <taxon>Lachnospiraceae</taxon>
        <taxon>Laedolimicola</taxon>
    </lineage>
</organism>
<sequence length="324" mass="38095">MNRIMKDLISVIVPVYRTEKYLRRCIDSILRQTYKNLEIILVDDGSDDGAPLICDEYAHKDQRIQVIHKKNGGLSSSRNAGLDKAVGKYIAFIDSDDFIANDYVETLYREIKKNSAEFSKIDYKEVYDEKQICEKSSKQSVIYEGEKVEEAYFDLRIDSVCVFLYSRNLIGDTRFIQGVTSEDIPFNFEIFSKAQKLVYIPTVKYYYYHNPKSISNGKFNKNMINYLLFRKQIYEYCRSEKKRTEKKAEILYARAAMGLMARMAIYGIEDELEEDRYKKIMRKAFKPHKKAFFSDRNTELSRKLLAILVFDFYPVATILRRVAK</sequence>
<comment type="caution">
    <text evidence="4">The sequence shown here is derived from an EMBL/GenBank/DDBJ whole genome shotgun (WGS) entry which is preliminary data.</text>
</comment>
<dbReference type="RefSeq" id="WP_158365309.1">
    <property type="nucleotide sequence ID" value="NZ_JAOQKC010000033.1"/>
</dbReference>
<feature type="domain" description="Glycosyltransferase 2-like" evidence="3">
    <location>
        <begin position="10"/>
        <end position="170"/>
    </location>
</feature>
<dbReference type="SUPFAM" id="SSF53448">
    <property type="entry name" value="Nucleotide-diphospho-sugar transferases"/>
    <property type="match status" value="1"/>
</dbReference>
<dbReference type="Gene3D" id="3.90.550.10">
    <property type="entry name" value="Spore Coat Polysaccharide Biosynthesis Protein SpsA, Chain A"/>
    <property type="match status" value="1"/>
</dbReference>
<proteinExistence type="predicted"/>
<gene>
    <name evidence="4" type="ORF">OCV63_16380</name>
</gene>